<evidence type="ECO:0000313" key="2">
    <source>
        <dbReference type="Proteomes" id="UP000827872"/>
    </source>
</evidence>
<protein>
    <submittedName>
        <fullName evidence="1">Uncharacterized protein</fullName>
    </submittedName>
</protein>
<gene>
    <name evidence="1" type="ORF">K3G42_026213</name>
</gene>
<dbReference type="EMBL" id="CM037615">
    <property type="protein sequence ID" value="KAH8014123.1"/>
    <property type="molecule type" value="Genomic_DNA"/>
</dbReference>
<evidence type="ECO:0000313" key="1">
    <source>
        <dbReference type="EMBL" id="KAH8014123.1"/>
    </source>
</evidence>
<organism evidence="1 2">
    <name type="scientific">Sphaerodactylus townsendi</name>
    <dbReference type="NCBI Taxonomy" id="933632"/>
    <lineage>
        <taxon>Eukaryota</taxon>
        <taxon>Metazoa</taxon>
        <taxon>Chordata</taxon>
        <taxon>Craniata</taxon>
        <taxon>Vertebrata</taxon>
        <taxon>Euteleostomi</taxon>
        <taxon>Lepidosauria</taxon>
        <taxon>Squamata</taxon>
        <taxon>Bifurcata</taxon>
        <taxon>Gekkota</taxon>
        <taxon>Sphaerodactylidae</taxon>
        <taxon>Sphaerodactylus</taxon>
    </lineage>
</organism>
<keyword evidence="2" id="KW-1185">Reference proteome</keyword>
<proteinExistence type="predicted"/>
<name>A0ACB8G3X3_9SAUR</name>
<comment type="caution">
    <text evidence="1">The sequence shown here is derived from an EMBL/GenBank/DDBJ whole genome shotgun (WGS) entry which is preliminary data.</text>
</comment>
<dbReference type="Proteomes" id="UP000827872">
    <property type="component" value="Linkage Group LG02"/>
</dbReference>
<reference evidence="1" key="1">
    <citation type="submission" date="2021-08" db="EMBL/GenBank/DDBJ databases">
        <title>The first chromosome-level gecko genome reveals the dynamic sex chromosomes of Neotropical dwarf geckos (Sphaerodactylidae: Sphaerodactylus).</title>
        <authorList>
            <person name="Pinto B.J."/>
            <person name="Keating S.E."/>
            <person name="Gamble T."/>
        </authorList>
    </citation>
    <scope>NUCLEOTIDE SEQUENCE</scope>
    <source>
        <strain evidence="1">TG3544</strain>
    </source>
</reference>
<accession>A0ACB8G3X3</accession>
<sequence>MGKLSNTINTSRRLLGCSIVLFSTPLVRKECSSFTLQQIFIPQPWMFTKANFQLMFMKFIMPRARGGSSKQSSDRKNKSQNKCGIADSHCISPQHYGDAGKLVGHL</sequence>